<organism evidence="2 3">
    <name type="scientific">Polarella glacialis</name>
    <name type="common">Dinoflagellate</name>
    <dbReference type="NCBI Taxonomy" id="89957"/>
    <lineage>
        <taxon>Eukaryota</taxon>
        <taxon>Sar</taxon>
        <taxon>Alveolata</taxon>
        <taxon>Dinophyceae</taxon>
        <taxon>Suessiales</taxon>
        <taxon>Suessiaceae</taxon>
        <taxon>Polarella</taxon>
    </lineage>
</organism>
<evidence type="ECO:0000313" key="3">
    <source>
        <dbReference type="Proteomes" id="UP000626109"/>
    </source>
</evidence>
<reference evidence="2" key="1">
    <citation type="submission" date="2021-02" db="EMBL/GenBank/DDBJ databases">
        <authorList>
            <person name="Dougan E. K."/>
            <person name="Rhodes N."/>
            <person name="Thang M."/>
            <person name="Chan C."/>
        </authorList>
    </citation>
    <scope>NUCLEOTIDE SEQUENCE</scope>
</reference>
<proteinExistence type="predicted"/>
<dbReference type="AlphaFoldDB" id="A0A813J3B5"/>
<comment type="caution">
    <text evidence="2">The sequence shown here is derived from an EMBL/GenBank/DDBJ whole genome shotgun (WGS) entry which is preliminary data.</text>
</comment>
<evidence type="ECO:0000313" key="2">
    <source>
        <dbReference type="EMBL" id="CAE8663060.1"/>
    </source>
</evidence>
<dbReference type="Proteomes" id="UP000626109">
    <property type="component" value="Unassembled WGS sequence"/>
</dbReference>
<name>A0A813J3B5_POLGL</name>
<gene>
    <name evidence="2" type="ORF">PGLA2088_LOCUS15137</name>
</gene>
<evidence type="ECO:0000256" key="1">
    <source>
        <dbReference type="SAM" id="MobiDB-lite"/>
    </source>
</evidence>
<accession>A0A813J3B5</accession>
<evidence type="ECO:0008006" key="4">
    <source>
        <dbReference type="Google" id="ProtNLM"/>
    </source>
</evidence>
<dbReference type="EMBL" id="CAJNNW010018538">
    <property type="protein sequence ID" value="CAE8663060.1"/>
    <property type="molecule type" value="Genomic_DNA"/>
</dbReference>
<feature type="region of interest" description="Disordered" evidence="1">
    <location>
        <begin position="65"/>
        <end position="88"/>
    </location>
</feature>
<sequence length="261" mass="28016">MFSSICRVEETETDLAFAQSPEAVTERRSVQRLCAQRRLNLEPSVLRCAVDAPPGFEDLAAPAVQAPQTWSTEEQQQQQQEPRSLPLAPPGARFLTTWPCTAASSSAASARADSDDPVLFVSVPSATPTHVGTEVLSGVCHDVALVTSAFEGFGLQGIAEEVQPQIMTDWSLDESRGQRPSIGSTCQRGSKCRPCSFFTRYSGCYHGVHCLFCHLCPRSKGGERQGKHARRGKARQGACANLIPSLPLLESCEGQPGATGG</sequence>
<protein>
    <recommendedName>
        <fullName evidence="4">C3H1-type domain-containing protein</fullName>
    </recommendedName>
</protein>